<reference evidence="5" key="1">
    <citation type="submission" date="2020-04" db="EMBL/GenBank/DDBJ databases">
        <authorList>
            <person name="Alioto T."/>
            <person name="Alioto T."/>
            <person name="Gomez Garrido J."/>
        </authorList>
    </citation>
    <scope>NUCLEOTIDE SEQUENCE</scope>
    <source>
        <strain evidence="5">A484AB</strain>
    </source>
</reference>
<dbReference type="InterPro" id="IPR036179">
    <property type="entry name" value="Ig-like_dom_sf"/>
</dbReference>
<dbReference type="InterPro" id="IPR051170">
    <property type="entry name" value="Neural/epithelial_adhesion"/>
</dbReference>
<feature type="non-terminal residue" evidence="5">
    <location>
        <position position="1"/>
    </location>
</feature>
<dbReference type="PANTHER" id="PTHR12231:SF253">
    <property type="entry name" value="DPR-INTERACTING PROTEIN ETA, ISOFORM B-RELATED"/>
    <property type="match status" value="1"/>
</dbReference>
<evidence type="ECO:0000256" key="2">
    <source>
        <dbReference type="ARBA" id="ARBA00022737"/>
    </source>
</evidence>
<keyword evidence="4" id="KW-0393">Immunoglobulin domain</keyword>
<evidence type="ECO:0000256" key="4">
    <source>
        <dbReference type="ARBA" id="ARBA00023319"/>
    </source>
</evidence>
<feature type="non-terminal residue" evidence="5">
    <location>
        <position position="361"/>
    </location>
</feature>
<dbReference type="InterPro" id="IPR007110">
    <property type="entry name" value="Ig-like_dom"/>
</dbReference>
<dbReference type="Proteomes" id="UP001152795">
    <property type="component" value="Unassembled WGS sequence"/>
</dbReference>
<evidence type="ECO:0000313" key="6">
    <source>
        <dbReference type="Proteomes" id="UP001152795"/>
    </source>
</evidence>
<dbReference type="InterPro" id="IPR003599">
    <property type="entry name" value="Ig_sub"/>
</dbReference>
<dbReference type="SMART" id="SM00408">
    <property type="entry name" value="IGc2"/>
    <property type="match status" value="2"/>
</dbReference>
<keyword evidence="3" id="KW-1015">Disulfide bond</keyword>
<protein>
    <submittedName>
        <fullName evidence="5">Opioid-binding cell adhesion molecule homolog isoform X2</fullName>
    </submittedName>
</protein>
<keyword evidence="2" id="KW-0677">Repeat</keyword>
<dbReference type="PROSITE" id="PS50835">
    <property type="entry name" value="IG_LIKE"/>
    <property type="match status" value="2"/>
</dbReference>
<comment type="caution">
    <text evidence="5">The sequence shown here is derived from an EMBL/GenBank/DDBJ whole genome shotgun (WGS) entry which is preliminary data.</text>
</comment>
<dbReference type="Gene3D" id="2.60.40.10">
    <property type="entry name" value="Immunoglobulins"/>
    <property type="match status" value="2"/>
</dbReference>
<evidence type="ECO:0000256" key="1">
    <source>
        <dbReference type="ARBA" id="ARBA00022729"/>
    </source>
</evidence>
<dbReference type="InterPro" id="IPR003598">
    <property type="entry name" value="Ig_sub2"/>
</dbReference>
<dbReference type="InterPro" id="IPR013783">
    <property type="entry name" value="Ig-like_fold"/>
</dbReference>
<gene>
    <name evidence="5" type="ORF">PACLA_8A081513</name>
</gene>
<keyword evidence="1" id="KW-0732">Signal</keyword>
<dbReference type="GO" id="GO:0043005">
    <property type="term" value="C:neuron projection"/>
    <property type="evidence" value="ECO:0007669"/>
    <property type="project" value="TreeGrafter"/>
</dbReference>
<organism evidence="5 6">
    <name type="scientific">Paramuricea clavata</name>
    <name type="common">Red gorgonian</name>
    <name type="synonym">Violescent sea-whip</name>
    <dbReference type="NCBI Taxonomy" id="317549"/>
    <lineage>
        <taxon>Eukaryota</taxon>
        <taxon>Metazoa</taxon>
        <taxon>Cnidaria</taxon>
        <taxon>Anthozoa</taxon>
        <taxon>Octocorallia</taxon>
        <taxon>Malacalcyonacea</taxon>
        <taxon>Plexauridae</taxon>
        <taxon>Paramuricea</taxon>
    </lineage>
</organism>
<proteinExistence type="predicted"/>
<dbReference type="SUPFAM" id="SSF48726">
    <property type="entry name" value="Immunoglobulin"/>
    <property type="match status" value="2"/>
</dbReference>
<dbReference type="EMBL" id="CACRXK020009984">
    <property type="protein sequence ID" value="CAB4018394.1"/>
    <property type="molecule type" value="Genomic_DNA"/>
</dbReference>
<accession>A0A6S7IHF1</accession>
<dbReference type="PANTHER" id="PTHR12231">
    <property type="entry name" value="CTX-RELATED TYPE I TRANSMEMBRANE PROTEIN"/>
    <property type="match status" value="1"/>
</dbReference>
<dbReference type="SMART" id="SM00409">
    <property type="entry name" value="IG"/>
    <property type="match status" value="2"/>
</dbReference>
<dbReference type="AlphaFoldDB" id="A0A6S7IHF1"/>
<evidence type="ECO:0000313" key="5">
    <source>
        <dbReference type="EMBL" id="CAB4018394.1"/>
    </source>
</evidence>
<evidence type="ECO:0000256" key="3">
    <source>
        <dbReference type="ARBA" id="ARBA00023157"/>
    </source>
</evidence>
<dbReference type="OrthoDB" id="504170at2759"/>
<sequence length="361" mass="39975">FSQPTCIDKSLCSSPPFNPICGTALPPCSTRNVASNNIATTETPLPTLPSLTTSETKQPYYGFKMGAPQLNMPPHREQSLQPMNRIPKIVNAPVSSIILKEKEPLRLICSVDTTGDPSTHVQWIREKDNMTVGQGEVFLLNNIKQSDAGMYYCKAQSDGSTVAAMAQTDVTVQCAPKASKGVSHRIVMEEPGENVTLICETNCKPEPDFIWYRNTIDNPLKTCEPASDTMNRDSRRGSFCNLTVLVSTRGETLTCLKTNSVGNEKQTFEIKPQAKSPKTISSRLLAAPQTLKNDDRRIFEAVGCFAKCDNCVSNFPELLFIDTGQTEHYGDSLQEYTRQFVHRCAKESQSRGFDYFGIASY</sequence>
<keyword evidence="6" id="KW-1185">Reference proteome</keyword>
<dbReference type="Pfam" id="PF13927">
    <property type="entry name" value="Ig_3"/>
    <property type="match status" value="1"/>
</dbReference>
<name>A0A6S7IHF1_PARCT</name>